<protein>
    <submittedName>
        <fullName evidence="3">Glycosyltransferase</fullName>
    </submittedName>
</protein>
<evidence type="ECO:0000256" key="2">
    <source>
        <dbReference type="ARBA" id="ARBA00022679"/>
    </source>
</evidence>
<keyword evidence="4" id="KW-1185">Reference proteome</keyword>
<evidence type="ECO:0000313" key="4">
    <source>
        <dbReference type="Proteomes" id="UP000245962"/>
    </source>
</evidence>
<accession>A0A2U0I1Z0</accession>
<keyword evidence="1" id="KW-0328">Glycosyltransferase</keyword>
<sequence length="255" mass="29108">MSPKISFLNTNIHNLSMRDTLDLVEQAIVENRQLHHAAVNASVLVSLQKDNDLRKSINSADIVNVDGQAVVWASKFLGVPLKERVAGPDLMANLIELAHKKKYKIYLLGAKDEVVSKLVDIYKEKYSPSIIAGYRNGYFQEEDEPDIVKDIVDSGAQMLFVAITSPKKENFLHKYKKALSKVNFIMGVGGSFDVFAGKIKRAPQWMQKSGLEWFYRFLQEPKRMWKRYLVGNTKFIMLVFKEKFFNGSAKENSRP</sequence>
<organism evidence="3 4">
    <name type="scientific">Marixanthomonas spongiae</name>
    <dbReference type="NCBI Taxonomy" id="2174845"/>
    <lineage>
        <taxon>Bacteria</taxon>
        <taxon>Pseudomonadati</taxon>
        <taxon>Bacteroidota</taxon>
        <taxon>Flavobacteriia</taxon>
        <taxon>Flavobacteriales</taxon>
        <taxon>Flavobacteriaceae</taxon>
        <taxon>Marixanthomonas</taxon>
    </lineage>
</organism>
<dbReference type="PANTHER" id="PTHR34136:SF1">
    <property type="entry name" value="UDP-N-ACETYL-D-MANNOSAMINURONIC ACID TRANSFERASE"/>
    <property type="match status" value="1"/>
</dbReference>
<dbReference type="InterPro" id="IPR004629">
    <property type="entry name" value="WecG_TagA_CpsF"/>
</dbReference>
<dbReference type="EMBL" id="QEHR01000004">
    <property type="protein sequence ID" value="PVW15131.1"/>
    <property type="molecule type" value="Genomic_DNA"/>
</dbReference>
<dbReference type="GO" id="GO:0016758">
    <property type="term" value="F:hexosyltransferase activity"/>
    <property type="evidence" value="ECO:0007669"/>
    <property type="project" value="TreeGrafter"/>
</dbReference>
<reference evidence="3 4" key="1">
    <citation type="submission" date="2018-04" db="EMBL/GenBank/DDBJ databases">
        <title>Marixanthomonas spongiae HN-E44 sp. nov., isolated from a marine sponge.</title>
        <authorList>
            <person name="Luo L."/>
            <person name="Zhuang L."/>
        </authorList>
    </citation>
    <scope>NUCLEOTIDE SEQUENCE [LARGE SCALE GENOMIC DNA]</scope>
    <source>
        <strain evidence="3 4">HN-E44</strain>
    </source>
</reference>
<dbReference type="NCBIfam" id="TIGR00696">
    <property type="entry name" value="wecG_tagA_cpsF"/>
    <property type="match status" value="1"/>
</dbReference>
<dbReference type="AlphaFoldDB" id="A0A2U0I1Z0"/>
<name>A0A2U0I1Z0_9FLAO</name>
<comment type="caution">
    <text evidence="3">The sequence shown here is derived from an EMBL/GenBank/DDBJ whole genome shotgun (WGS) entry which is preliminary data.</text>
</comment>
<keyword evidence="2 3" id="KW-0808">Transferase</keyword>
<gene>
    <name evidence="3" type="ORF">DDV96_06905</name>
</gene>
<evidence type="ECO:0000256" key="1">
    <source>
        <dbReference type="ARBA" id="ARBA00022676"/>
    </source>
</evidence>
<dbReference type="Proteomes" id="UP000245962">
    <property type="component" value="Unassembled WGS sequence"/>
</dbReference>
<dbReference type="RefSeq" id="WP_116694024.1">
    <property type="nucleotide sequence ID" value="NZ_QEHR01000004.1"/>
</dbReference>
<evidence type="ECO:0000313" key="3">
    <source>
        <dbReference type="EMBL" id="PVW15131.1"/>
    </source>
</evidence>
<dbReference type="PANTHER" id="PTHR34136">
    <property type="match status" value="1"/>
</dbReference>
<dbReference type="Pfam" id="PF03808">
    <property type="entry name" value="Glyco_tran_WecG"/>
    <property type="match status" value="1"/>
</dbReference>
<dbReference type="CDD" id="cd06533">
    <property type="entry name" value="Glyco_transf_WecG_TagA"/>
    <property type="match status" value="1"/>
</dbReference>
<dbReference type="OrthoDB" id="9771846at2"/>
<proteinExistence type="predicted"/>